<name>A0A0F9BQA1_9ZZZZ</name>
<keyword evidence="1" id="KW-0812">Transmembrane</keyword>
<gene>
    <name evidence="2" type="ORF">LCGC14_2499780</name>
</gene>
<proteinExistence type="predicted"/>
<organism evidence="2">
    <name type="scientific">marine sediment metagenome</name>
    <dbReference type="NCBI Taxonomy" id="412755"/>
    <lineage>
        <taxon>unclassified sequences</taxon>
        <taxon>metagenomes</taxon>
        <taxon>ecological metagenomes</taxon>
    </lineage>
</organism>
<feature type="transmembrane region" description="Helical" evidence="1">
    <location>
        <begin position="33"/>
        <end position="53"/>
    </location>
</feature>
<evidence type="ECO:0000313" key="2">
    <source>
        <dbReference type="EMBL" id="KKL16017.1"/>
    </source>
</evidence>
<evidence type="ECO:0000256" key="1">
    <source>
        <dbReference type="SAM" id="Phobius"/>
    </source>
</evidence>
<accession>A0A0F9BQA1</accession>
<keyword evidence="1" id="KW-0472">Membrane</keyword>
<dbReference type="EMBL" id="LAZR01039829">
    <property type="protein sequence ID" value="KKL16017.1"/>
    <property type="molecule type" value="Genomic_DNA"/>
</dbReference>
<reference evidence="2" key="1">
    <citation type="journal article" date="2015" name="Nature">
        <title>Complex archaea that bridge the gap between prokaryotes and eukaryotes.</title>
        <authorList>
            <person name="Spang A."/>
            <person name="Saw J.H."/>
            <person name="Jorgensen S.L."/>
            <person name="Zaremba-Niedzwiedzka K."/>
            <person name="Martijn J."/>
            <person name="Lind A.E."/>
            <person name="van Eijk R."/>
            <person name="Schleper C."/>
            <person name="Guy L."/>
            <person name="Ettema T.J."/>
        </authorList>
    </citation>
    <scope>NUCLEOTIDE SEQUENCE</scope>
</reference>
<dbReference type="AlphaFoldDB" id="A0A0F9BQA1"/>
<keyword evidence="1" id="KW-1133">Transmembrane helix</keyword>
<sequence>MAENGVSKKLFMGTMIVQGVFVMAKDAPPEQRFWYAIVAASVGIVFQGLQFVIDWKKNKG</sequence>
<comment type="caution">
    <text evidence="2">The sequence shown here is derived from an EMBL/GenBank/DDBJ whole genome shotgun (WGS) entry which is preliminary data.</text>
</comment>
<protein>
    <submittedName>
        <fullName evidence="2">Uncharacterized protein</fullName>
    </submittedName>
</protein>